<dbReference type="PANTHER" id="PTHR45982">
    <property type="entry name" value="REGULATOR OF CHROMOSOME CONDENSATION"/>
    <property type="match status" value="1"/>
</dbReference>
<name>A0A5C6X533_9DELT</name>
<organism evidence="2 3">
    <name type="scientific">Lujinxingia vulgaris</name>
    <dbReference type="NCBI Taxonomy" id="2600176"/>
    <lineage>
        <taxon>Bacteria</taxon>
        <taxon>Deltaproteobacteria</taxon>
        <taxon>Bradymonadales</taxon>
        <taxon>Lujinxingiaceae</taxon>
        <taxon>Lujinxingia</taxon>
    </lineage>
</organism>
<evidence type="ECO:0008006" key="4">
    <source>
        <dbReference type="Google" id="ProtNLM"/>
    </source>
</evidence>
<dbReference type="PROSITE" id="PS51257">
    <property type="entry name" value="PROKAR_LIPOPROTEIN"/>
    <property type="match status" value="1"/>
</dbReference>
<protein>
    <recommendedName>
        <fullName evidence="4">Chromosome condensation regulator RCC1</fullName>
    </recommendedName>
</protein>
<accession>A0A5C6X533</accession>
<dbReference type="InterPro" id="IPR000408">
    <property type="entry name" value="Reg_chr_condens"/>
</dbReference>
<dbReference type="EMBL" id="VOSM01000004">
    <property type="protein sequence ID" value="TXD37009.1"/>
    <property type="molecule type" value="Genomic_DNA"/>
</dbReference>
<dbReference type="GO" id="GO:0005085">
    <property type="term" value="F:guanyl-nucleotide exchange factor activity"/>
    <property type="evidence" value="ECO:0007669"/>
    <property type="project" value="TreeGrafter"/>
</dbReference>
<gene>
    <name evidence="2" type="ORF">FRC98_09720</name>
</gene>
<comment type="caution">
    <text evidence="2">The sequence shown here is derived from an EMBL/GenBank/DDBJ whole genome shotgun (WGS) entry which is preliminary data.</text>
</comment>
<dbReference type="PANTHER" id="PTHR45982:SF1">
    <property type="entry name" value="REGULATOR OF CHROMOSOME CONDENSATION"/>
    <property type="match status" value="1"/>
</dbReference>
<reference evidence="2 3" key="1">
    <citation type="submission" date="2019-08" db="EMBL/GenBank/DDBJ databases">
        <title>Bradymonadales sp. TMQ4.</title>
        <authorList>
            <person name="Liang Q."/>
        </authorList>
    </citation>
    <scope>NUCLEOTIDE SEQUENCE [LARGE SCALE GENOMIC DNA]</scope>
    <source>
        <strain evidence="2 3">TMQ4</strain>
    </source>
</reference>
<keyword evidence="3" id="KW-1185">Reference proteome</keyword>
<proteinExistence type="predicted"/>
<feature type="compositionally biased region" description="Acidic residues" evidence="1">
    <location>
        <begin position="56"/>
        <end position="78"/>
    </location>
</feature>
<evidence type="ECO:0000256" key="1">
    <source>
        <dbReference type="SAM" id="MobiDB-lite"/>
    </source>
</evidence>
<feature type="region of interest" description="Disordered" evidence="1">
    <location>
        <begin position="56"/>
        <end position="115"/>
    </location>
</feature>
<dbReference type="OrthoDB" id="27389at2"/>
<dbReference type="AlphaFoldDB" id="A0A5C6X533"/>
<dbReference type="PRINTS" id="PR00633">
    <property type="entry name" value="RCCNDNSATION"/>
</dbReference>
<sequence>MNTTAGRSPGLPLATLLTVVLGLGLMACDTNGQACESNVDCYVGEQCVLQTCLPQDEGDADSPAEDAGDVGDTDDVGDADAPRDTSDTEPPEDTGDTADGDADADDQPPHPVEISVGEDHSCARLSDHTVWCWGSNLGLALGRPSSVQSSDVPLKVEGLSGALQVVVGYRYTCARFEGGSVRCVGDDVAVAVDEGTRTDSAEPATVTLEDVHALSNATYHSCAIAGAERTLHCWGRNDQGQTGASADPTLLPYEVGALSDLQVAAAGEAHTCVLSDQGDVRCIGGNNAAQRGYDGGASTTPNTVAGLDTDASVVELVSGSYHSCARLDNGRVRCWGNNAFGQLGREPNSPYTSAQPLEVDFPTELSGLAAGGDNTCGITPEGDAYCWGYNGTGELGDGTDEERNGPVKVINLNNVTALALSPVHSCALTADHQIFCWGANFTGTLGTGDTFSTLAPDEPVVATWED</sequence>
<dbReference type="Proteomes" id="UP000321412">
    <property type="component" value="Unassembled WGS sequence"/>
</dbReference>
<evidence type="ECO:0000313" key="2">
    <source>
        <dbReference type="EMBL" id="TXD37009.1"/>
    </source>
</evidence>
<dbReference type="Pfam" id="PF13540">
    <property type="entry name" value="RCC1_2"/>
    <property type="match status" value="3"/>
</dbReference>
<dbReference type="Gene3D" id="2.130.10.30">
    <property type="entry name" value="Regulator of chromosome condensation 1/beta-lactamase-inhibitor protein II"/>
    <property type="match status" value="2"/>
</dbReference>
<dbReference type="InterPro" id="IPR051553">
    <property type="entry name" value="Ran_GTPase-activating"/>
</dbReference>
<dbReference type="GO" id="GO:0005737">
    <property type="term" value="C:cytoplasm"/>
    <property type="evidence" value="ECO:0007669"/>
    <property type="project" value="TreeGrafter"/>
</dbReference>
<dbReference type="RefSeq" id="WP_146981151.1">
    <property type="nucleotide sequence ID" value="NZ_VOSM01000004.1"/>
</dbReference>
<dbReference type="PROSITE" id="PS50012">
    <property type="entry name" value="RCC1_3"/>
    <property type="match status" value="4"/>
</dbReference>
<dbReference type="SUPFAM" id="SSF50985">
    <property type="entry name" value="RCC1/BLIP-II"/>
    <property type="match status" value="1"/>
</dbReference>
<feature type="compositionally biased region" description="Acidic residues" evidence="1">
    <location>
        <begin position="87"/>
        <end position="106"/>
    </location>
</feature>
<dbReference type="Pfam" id="PF00415">
    <property type="entry name" value="RCC1"/>
    <property type="match status" value="1"/>
</dbReference>
<evidence type="ECO:0000313" key="3">
    <source>
        <dbReference type="Proteomes" id="UP000321412"/>
    </source>
</evidence>
<dbReference type="InterPro" id="IPR009091">
    <property type="entry name" value="RCC1/BLIP-II"/>
</dbReference>